<dbReference type="AlphaFoldDB" id="A0A2P2N0F7"/>
<evidence type="ECO:0000313" key="2">
    <source>
        <dbReference type="EMBL" id="MBX35921.1"/>
    </source>
</evidence>
<organism evidence="2">
    <name type="scientific">Rhizophora mucronata</name>
    <name type="common">Asiatic mangrove</name>
    <dbReference type="NCBI Taxonomy" id="61149"/>
    <lineage>
        <taxon>Eukaryota</taxon>
        <taxon>Viridiplantae</taxon>
        <taxon>Streptophyta</taxon>
        <taxon>Embryophyta</taxon>
        <taxon>Tracheophyta</taxon>
        <taxon>Spermatophyta</taxon>
        <taxon>Magnoliopsida</taxon>
        <taxon>eudicotyledons</taxon>
        <taxon>Gunneridae</taxon>
        <taxon>Pentapetalae</taxon>
        <taxon>rosids</taxon>
        <taxon>fabids</taxon>
        <taxon>Malpighiales</taxon>
        <taxon>Rhizophoraceae</taxon>
        <taxon>Rhizophora</taxon>
    </lineage>
</organism>
<reference evidence="2" key="1">
    <citation type="submission" date="2018-02" db="EMBL/GenBank/DDBJ databases">
        <title>Rhizophora mucronata_Transcriptome.</title>
        <authorList>
            <person name="Meera S.P."/>
            <person name="Sreeshan A."/>
            <person name="Augustine A."/>
        </authorList>
    </citation>
    <scope>NUCLEOTIDE SEQUENCE</scope>
    <source>
        <tissue evidence="2">Leaf</tissue>
    </source>
</reference>
<evidence type="ECO:0000256" key="1">
    <source>
        <dbReference type="SAM" id="MobiDB-lite"/>
    </source>
</evidence>
<sequence length="49" mass="5200">MAARILASTVTLERLNIFSSTPILTQSHKGPKPSPVLTQGNSALPRVVT</sequence>
<protein>
    <submittedName>
        <fullName evidence="2">Uncharacterized protein</fullName>
    </submittedName>
</protein>
<name>A0A2P2N0F7_RHIMU</name>
<accession>A0A2P2N0F7</accession>
<dbReference type="EMBL" id="GGEC01055437">
    <property type="protein sequence ID" value="MBX35921.1"/>
    <property type="molecule type" value="Transcribed_RNA"/>
</dbReference>
<proteinExistence type="predicted"/>
<feature type="region of interest" description="Disordered" evidence="1">
    <location>
        <begin position="22"/>
        <end position="49"/>
    </location>
</feature>